<accession>H1Y6Q5</accession>
<dbReference type="GO" id="GO:0004190">
    <property type="term" value="F:aspartic-type endopeptidase activity"/>
    <property type="evidence" value="ECO:0007669"/>
    <property type="project" value="InterPro"/>
</dbReference>
<evidence type="ECO:0000313" key="3">
    <source>
        <dbReference type="Proteomes" id="UP000002774"/>
    </source>
</evidence>
<dbReference type="PROSITE" id="PS00141">
    <property type="entry name" value="ASP_PROTEASE"/>
    <property type="match status" value="1"/>
</dbReference>
<organism evidence="2 3">
    <name type="scientific">Mucilaginibacter paludis DSM 18603</name>
    <dbReference type="NCBI Taxonomy" id="714943"/>
    <lineage>
        <taxon>Bacteria</taxon>
        <taxon>Pseudomonadati</taxon>
        <taxon>Bacteroidota</taxon>
        <taxon>Sphingobacteriia</taxon>
        <taxon>Sphingobacteriales</taxon>
        <taxon>Sphingobacteriaceae</taxon>
        <taxon>Mucilaginibacter</taxon>
    </lineage>
</organism>
<dbReference type="SUPFAM" id="SSF50156">
    <property type="entry name" value="PDZ domain-like"/>
    <property type="match status" value="1"/>
</dbReference>
<protein>
    <submittedName>
        <fullName evidence="2">PDZ/DHR/GLGF domain protein</fullName>
    </submittedName>
</protein>
<evidence type="ECO:0000259" key="1">
    <source>
        <dbReference type="PROSITE" id="PS50106"/>
    </source>
</evidence>
<dbReference type="eggNOG" id="COG0793">
    <property type="taxonomic scope" value="Bacteria"/>
</dbReference>
<dbReference type="Pfam" id="PF13650">
    <property type="entry name" value="Asp_protease_2"/>
    <property type="match status" value="1"/>
</dbReference>
<dbReference type="Gene3D" id="2.30.42.10">
    <property type="match status" value="1"/>
</dbReference>
<dbReference type="Gene3D" id="2.40.70.10">
    <property type="entry name" value="Acid Proteases"/>
    <property type="match status" value="2"/>
</dbReference>
<proteinExistence type="predicted"/>
<dbReference type="EMBL" id="CM001403">
    <property type="protein sequence ID" value="EHQ26847.1"/>
    <property type="molecule type" value="Genomic_DNA"/>
</dbReference>
<dbReference type="GO" id="GO:0006508">
    <property type="term" value="P:proteolysis"/>
    <property type="evidence" value="ECO:0007669"/>
    <property type="project" value="InterPro"/>
</dbReference>
<dbReference type="STRING" id="714943.Mucpa_2735"/>
<dbReference type="OrthoDB" id="3521766at2"/>
<dbReference type="Proteomes" id="UP000002774">
    <property type="component" value="Chromosome"/>
</dbReference>
<dbReference type="Pfam" id="PF17820">
    <property type="entry name" value="PDZ_6"/>
    <property type="match status" value="1"/>
</dbReference>
<gene>
    <name evidence="2" type="ORF">Mucpa_2735</name>
</gene>
<dbReference type="PROSITE" id="PS50106">
    <property type="entry name" value="PDZ"/>
    <property type="match status" value="1"/>
</dbReference>
<feature type="domain" description="PDZ" evidence="1">
    <location>
        <begin position="342"/>
        <end position="393"/>
    </location>
</feature>
<evidence type="ECO:0000313" key="2">
    <source>
        <dbReference type="EMBL" id="EHQ26847.1"/>
    </source>
</evidence>
<dbReference type="InterPro" id="IPR021109">
    <property type="entry name" value="Peptidase_aspartic_dom_sf"/>
</dbReference>
<dbReference type="HOGENOM" id="CLU_039603_0_0_10"/>
<dbReference type="AlphaFoldDB" id="H1Y6Q5"/>
<name>H1Y6Q5_9SPHI</name>
<sequence length="413" mass="46961">MLRLFTIIKYINICMLLLWLFLPQANAQQYFRLEQKRVTMHFNFIRNMIVVPLTINDKGPYNFILDTGVDLMIITDPALVDSLNITNKRLIRVTGMGEGNDFEAYLTSALKVSMPNVIGEHISAAILKKDEFGLSNYAGINIHGLLGYEFFSSFSVRVNFMDSTITMASPRDMRLFKRGDKIQMSIEDHKPYITSRISISGKTPEKENKLILDLGAGHPLSLENLIGENKGLPEKFIASNLGISLTGPINGFLSRIDQIEIGKYRITNVITSFPDYDTVKKNLIAVKRNGNLGMEILKKFNLIIDYQNGILYLKPNLSFKDQFEHDMSGMEYFADGPGLTHIIINNVERGSAAAEIGLKKGDELVKINFVPVERMGIEQIDHVFRSRENRSVLLEVFHDNIYEKFILTLKRRI</sequence>
<keyword evidence="3" id="KW-1185">Reference proteome</keyword>
<reference evidence="2" key="1">
    <citation type="submission" date="2011-09" db="EMBL/GenBank/DDBJ databases">
        <title>The permanent draft genome of Mucilaginibacter paludis DSM 18603.</title>
        <authorList>
            <consortium name="US DOE Joint Genome Institute (JGI-PGF)"/>
            <person name="Lucas S."/>
            <person name="Han J."/>
            <person name="Lapidus A."/>
            <person name="Bruce D."/>
            <person name="Goodwin L."/>
            <person name="Pitluck S."/>
            <person name="Peters L."/>
            <person name="Kyrpides N."/>
            <person name="Mavromatis K."/>
            <person name="Ivanova N."/>
            <person name="Mikhailova N."/>
            <person name="Held B."/>
            <person name="Detter J.C."/>
            <person name="Tapia R."/>
            <person name="Han C."/>
            <person name="Land M."/>
            <person name="Hauser L."/>
            <person name="Markowitz V."/>
            <person name="Cheng J.-F."/>
            <person name="Hugenholtz P."/>
            <person name="Woyke T."/>
            <person name="Wu D."/>
            <person name="Tindall B."/>
            <person name="Brambilla E."/>
            <person name="Klenk H.-P."/>
            <person name="Eisen J.A."/>
        </authorList>
    </citation>
    <scope>NUCLEOTIDE SEQUENCE [LARGE SCALE GENOMIC DNA]</scope>
    <source>
        <strain evidence="2">DSM 18603</strain>
    </source>
</reference>
<dbReference type="InterPro" id="IPR001478">
    <property type="entry name" value="PDZ"/>
</dbReference>
<dbReference type="SMART" id="SM00228">
    <property type="entry name" value="PDZ"/>
    <property type="match status" value="1"/>
</dbReference>
<dbReference type="InterPro" id="IPR001969">
    <property type="entry name" value="Aspartic_peptidase_AS"/>
</dbReference>
<dbReference type="InterPro" id="IPR041489">
    <property type="entry name" value="PDZ_6"/>
</dbReference>
<dbReference type="InterPro" id="IPR036034">
    <property type="entry name" value="PDZ_sf"/>
</dbReference>